<dbReference type="InterPro" id="IPR029058">
    <property type="entry name" value="AB_hydrolase_fold"/>
</dbReference>
<keyword evidence="2 4" id="KW-0732">Signal</keyword>
<feature type="domain" description="AB hydrolase-1" evidence="5">
    <location>
        <begin position="113"/>
        <end position="491"/>
    </location>
</feature>
<keyword evidence="7" id="KW-1185">Reference proteome</keyword>
<dbReference type="PROSITE" id="PS51257">
    <property type="entry name" value="PROKAR_LIPOPROTEIN"/>
    <property type="match status" value="1"/>
</dbReference>
<proteinExistence type="inferred from homology"/>
<dbReference type="EMBL" id="FRAP01000004">
    <property type="protein sequence ID" value="SHK27491.1"/>
    <property type="molecule type" value="Genomic_DNA"/>
</dbReference>
<accession>A0A1M6R4T0</accession>
<evidence type="ECO:0000313" key="6">
    <source>
        <dbReference type="EMBL" id="SHK27491.1"/>
    </source>
</evidence>
<dbReference type="Gene3D" id="3.40.50.1820">
    <property type="entry name" value="alpha/beta hydrolase"/>
    <property type="match status" value="1"/>
</dbReference>
<dbReference type="SUPFAM" id="SSF53474">
    <property type="entry name" value="alpha/beta-Hydrolases"/>
    <property type="match status" value="1"/>
</dbReference>
<dbReference type="GO" id="GO:0016787">
    <property type="term" value="F:hydrolase activity"/>
    <property type="evidence" value="ECO:0007669"/>
    <property type="project" value="UniProtKB-KW"/>
</dbReference>
<gene>
    <name evidence="6" type="ORF">SAMN05443637_104184</name>
</gene>
<name>A0A1M6R4T0_PSETH</name>
<evidence type="ECO:0000259" key="5">
    <source>
        <dbReference type="Pfam" id="PF00561"/>
    </source>
</evidence>
<dbReference type="InterPro" id="IPR006311">
    <property type="entry name" value="TAT_signal"/>
</dbReference>
<protein>
    <submittedName>
        <fullName evidence="6">Alpha/beta hydrolase fold</fullName>
    </submittedName>
</protein>
<dbReference type="Proteomes" id="UP000184363">
    <property type="component" value="Unassembled WGS sequence"/>
</dbReference>
<dbReference type="InterPro" id="IPR000073">
    <property type="entry name" value="AB_hydrolase_1"/>
</dbReference>
<dbReference type="PANTHER" id="PTHR43248">
    <property type="entry name" value="2-SUCCINYL-6-HYDROXY-2,4-CYCLOHEXADIENE-1-CARBOXYLATE SYNTHASE"/>
    <property type="match status" value="1"/>
</dbReference>
<evidence type="ECO:0000313" key="7">
    <source>
        <dbReference type="Proteomes" id="UP000184363"/>
    </source>
</evidence>
<sequence>MLCRVRSRRRSFVAVPAALAAAALLASCSAGGATGNAVPGADPGLERFYDQQLSWGPCGDFAITDRDRDQYAQKRFECARLEVPLDYANPSGRTAQIAVLRQKATGSDRIGSLVFNPGGPGASGNRQVVYTAPDLDGTELAQRFDLVGFDPRGTGASTPALDCIDDQEWEAERLDLDIDPSPEGVAQTEKENQEFVQGCIRRSGGEEVLANMGTRDAARDMDILRAALGDEKLTFIGYSAGTRLGYTYAEQFPQNVRAMVLDGALDPKQSTIDRIVKQNAGFQQAFEAFAKDCAKNPSCPLGTDPSQATARVQALIRPLIQEPLQVGDRKLSYNDAITGIVQALYSKDFWPYLAQGLSMYANGDGRLLLGLADAYYDRGQDGKYSNFIEAFRAISCLDEQRTTREEEGELARAAKEAAPFADDGQPPVAAQSICSYWPSPPTSEPHVPSVQGLPKLVVISTTGDPATPYQAGVDLAEGLGASLITHEGEGHGVALNGVKCIDDAVTAYLVDLVDPPAGLRCRSGE</sequence>
<evidence type="ECO:0000256" key="3">
    <source>
        <dbReference type="ARBA" id="ARBA00022801"/>
    </source>
</evidence>
<dbReference type="PROSITE" id="PS51318">
    <property type="entry name" value="TAT"/>
    <property type="match status" value="1"/>
</dbReference>
<dbReference type="InterPro" id="IPR051601">
    <property type="entry name" value="Serine_prot/Carboxylest_S33"/>
</dbReference>
<evidence type="ECO:0000256" key="2">
    <source>
        <dbReference type="ARBA" id="ARBA00022729"/>
    </source>
</evidence>
<evidence type="ECO:0000256" key="4">
    <source>
        <dbReference type="SAM" id="SignalP"/>
    </source>
</evidence>
<dbReference type="AlphaFoldDB" id="A0A1M6R4T0"/>
<organism evidence="6 7">
    <name type="scientific">Pseudonocardia thermophila</name>
    <dbReference type="NCBI Taxonomy" id="1848"/>
    <lineage>
        <taxon>Bacteria</taxon>
        <taxon>Bacillati</taxon>
        <taxon>Actinomycetota</taxon>
        <taxon>Actinomycetes</taxon>
        <taxon>Pseudonocardiales</taxon>
        <taxon>Pseudonocardiaceae</taxon>
        <taxon>Pseudonocardia</taxon>
    </lineage>
</organism>
<dbReference type="PANTHER" id="PTHR43248:SF29">
    <property type="entry name" value="TRIPEPTIDYL AMINOPEPTIDASE"/>
    <property type="match status" value="1"/>
</dbReference>
<feature type="chain" id="PRO_5013359704" evidence="4">
    <location>
        <begin position="33"/>
        <end position="525"/>
    </location>
</feature>
<evidence type="ECO:0000256" key="1">
    <source>
        <dbReference type="ARBA" id="ARBA00010088"/>
    </source>
</evidence>
<reference evidence="6 7" key="1">
    <citation type="submission" date="2016-11" db="EMBL/GenBank/DDBJ databases">
        <authorList>
            <person name="Jaros S."/>
            <person name="Januszkiewicz K."/>
            <person name="Wedrychowicz H."/>
        </authorList>
    </citation>
    <scope>NUCLEOTIDE SEQUENCE [LARGE SCALE GENOMIC DNA]</scope>
    <source>
        <strain evidence="6 7">DSM 43832</strain>
    </source>
</reference>
<comment type="similarity">
    <text evidence="1">Belongs to the peptidase S33 family.</text>
</comment>
<dbReference type="STRING" id="1848.SAMN05443637_104184"/>
<keyword evidence="3 6" id="KW-0378">Hydrolase</keyword>
<dbReference type="Pfam" id="PF00561">
    <property type="entry name" value="Abhydrolase_1"/>
    <property type="match status" value="1"/>
</dbReference>
<feature type="signal peptide" evidence="4">
    <location>
        <begin position="1"/>
        <end position="32"/>
    </location>
</feature>